<evidence type="ECO:0000313" key="2">
    <source>
        <dbReference type="EMBL" id="KWX00398.1"/>
    </source>
</evidence>
<dbReference type="OrthoDB" id="9801217at2"/>
<protein>
    <submittedName>
        <fullName evidence="3">Lysophospholipase</fullName>
    </submittedName>
</protein>
<dbReference type="PANTHER" id="PTHR11614">
    <property type="entry name" value="PHOSPHOLIPASE-RELATED"/>
    <property type="match status" value="1"/>
</dbReference>
<dbReference type="SUPFAM" id="SSF53474">
    <property type="entry name" value="alpha/beta-Hydrolases"/>
    <property type="match status" value="1"/>
</dbReference>
<gene>
    <name evidence="2" type="ORF">TH66_16530</name>
    <name evidence="3" type="ORF">TR74_07060</name>
</gene>
<comment type="caution">
    <text evidence="3">The sequence shown here is derived from an EMBL/GenBank/DDBJ whole genome shotgun (WGS) entry which is preliminary data.</text>
</comment>
<dbReference type="Pfam" id="PF12146">
    <property type="entry name" value="Hydrolase_4"/>
    <property type="match status" value="1"/>
</dbReference>
<feature type="domain" description="Serine aminopeptidase S33" evidence="1">
    <location>
        <begin position="39"/>
        <end position="160"/>
    </location>
</feature>
<reference evidence="3 5" key="1">
    <citation type="submission" date="2015-02" db="EMBL/GenBank/DDBJ databases">
        <title>Physiological reanalysis, assessment of diazotrophy, and genome sequences of multiple isolates of Streptomyces thermoautotrophicus.</title>
        <authorList>
            <person name="MacKellar D.C."/>
            <person name="Lieber L."/>
            <person name="Norman J."/>
            <person name="Bolger A."/>
            <person name="Tobin C."/>
            <person name="Murray J.W."/>
            <person name="Prell J."/>
        </authorList>
    </citation>
    <scope>NUCLEOTIDE SEQUENCE [LARGE SCALE GENOMIC DNA]</scope>
    <source>
        <strain evidence="3 5">UBT1</strain>
    </source>
</reference>
<reference evidence="4" key="2">
    <citation type="submission" date="2015-02" db="EMBL/GenBank/DDBJ databases">
        <title>Physiological reanalysis, assessment of diazotrophy, and genome sequences of multiple isolates of Streptomyces thermoautotrophicus.</title>
        <authorList>
            <person name="MacKellar D.C."/>
            <person name="Lieber L."/>
            <person name="Norman J."/>
            <person name="Bolger A."/>
            <person name="Tobin C."/>
            <person name="Murray J.W."/>
            <person name="Friesen M."/>
            <person name="Prell J."/>
        </authorList>
    </citation>
    <scope>NUCLEOTIDE SEQUENCE [LARGE SCALE GENOMIC DNA]</scope>
    <source>
        <strain evidence="4">UBT1</strain>
    </source>
</reference>
<dbReference type="Gene3D" id="3.40.50.1820">
    <property type="entry name" value="alpha/beta hydrolase"/>
    <property type="match status" value="1"/>
</dbReference>
<dbReference type="Proteomes" id="UP000070659">
    <property type="component" value="Unassembled WGS sequence"/>
</dbReference>
<proteinExistence type="predicted"/>
<name>A0A132NIW9_9ACTN</name>
<evidence type="ECO:0000313" key="3">
    <source>
        <dbReference type="EMBL" id="KWX09867.1"/>
    </source>
</evidence>
<accession>A0A132NIW9</accession>
<evidence type="ECO:0000313" key="4">
    <source>
        <dbReference type="Proteomes" id="UP000070598"/>
    </source>
</evidence>
<evidence type="ECO:0000313" key="5">
    <source>
        <dbReference type="Proteomes" id="UP000070659"/>
    </source>
</evidence>
<dbReference type="InterPro" id="IPR022742">
    <property type="entry name" value="Hydrolase_4"/>
</dbReference>
<dbReference type="InterPro" id="IPR029058">
    <property type="entry name" value="AB_hydrolase_fold"/>
</dbReference>
<dbReference type="RefSeq" id="WP_066888073.1">
    <property type="nucleotide sequence ID" value="NZ_JYIJ01000018.1"/>
</dbReference>
<evidence type="ECO:0000259" key="1">
    <source>
        <dbReference type="Pfam" id="PF12146"/>
    </source>
</evidence>
<dbReference type="Proteomes" id="UP000070598">
    <property type="component" value="Unassembled WGS sequence"/>
</dbReference>
<sequence length="316" mass="36151">MSVDVLGEPYEARTLRFPDDYEGEVVATLVRRACPEPSNRAVLYVHGFVDYFFQTQLADWYVERGFHFYALDLRKCGRSTLPHQTPHFCRDLSEYFAEIDEAVRIIREEDGNSVLLLNAHSTGGLTASLWAHRVRDRDLVDAMFLNSPFFDFNASRLLRMVAGPVIDALGARRPGITMPFKLTDLYARSIHASANGEWDFDLTWKPIEPWPVRSGWLRAIRLGHRQLHQGLDIRCPVLVMCSAESSRPRAWNEVIRRTDSVLDVAQIARWAPNLGRHVTLIRVEGAIHDLVLSAAPVRERVFAELDRWVNAYLPKS</sequence>
<dbReference type="PATRIC" id="fig|1469144.8.peg.2345"/>
<dbReference type="EMBL" id="JYIK01000700">
    <property type="protein sequence ID" value="KWX09867.1"/>
    <property type="molecule type" value="Genomic_DNA"/>
</dbReference>
<dbReference type="InterPro" id="IPR051044">
    <property type="entry name" value="MAG_DAG_Lipase"/>
</dbReference>
<dbReference type="EMBL" id="JYIJ01000018">
    <property type="protein sequence ID" value="KWX00398.1"/>
    <property type="molecule type" value="Genomic_DNA"/>
</dbReference>
<dbReference type="AlphaFoldDB" id="A0A132NIW9"/>
<organism evidence="3 4">
    <name type="scientific">Carbonactinospora thermoautotrophica</name>
    <dbReference type="NCBI Taxonomy" id="1469144"/>
    <lineage>
        <taxon>Bacteria</taxon>
        <taxon>Bacillati</taxon>
        <taxon>Actinomycetota</taxon>
        <taxon>Actinomycetes</taxon>
        <taxon>Kitasatosporales</taxon>
        <taxon>Carbonactinosporaceae</taxon>
        <taxon>Carbonactinospora</taxon>
    </lineage>
</organism>